<accession>A0ABC9PC32</accession>
<keyword evidence="1" id="KW-0378">Hydrolase</keyword>
<dbReference type="Gene3D" id="3.40.50.1820">
    <property type="entry name" value="alpha/beta hydrolase"/>
    <property type="match status" value="1"/>
</dbReference>
<reference evidence="1 2" key="1">
    <citation type="submission" date="2011-01" db="EMBL/GenBank/DDBJ databases">
        <authorList>
            <person name="Muzny D."/>
            <person name="Qin X."/>
            <person name="Buhay C."/>
            <person name="Dugan-Rocha S."/>
            <person name="Ding Y."/>
            <person name="Chen G."/>
            <person name="Hawes A."/>
            <person name="Holder M."/>
            <person name="Jhangiani S."/>
            <person name="Johnson A."/>
            <person name="Khan Z."/>
            <person name="Li Z."/>
            <person name="Liu W."/>
            <person name="Liu X."/>
            <person name="Perez L."/>
            <person name="Shen H."/>
            <person name="Wang Q."/>
            <person name="Watt J."/>
            <person name="Xi L."/>
            <person name="Xin Y."/>
            <person name="Zhou J."/>
            <person name="Deng J."/>
            <person name="Jiang H."/>
            <person name="Liu Y."/>
            <person name="Qu J."/>
            <person name="Song X.-Z."/>
            <person name="Zhang L."/>
            <person name="Villasana D."/>
            <person name="Johnson A."/>
            <person name="Liu J."/>
            <person name="Liyanage D."/>
            <person name="Lorensuhewa L."/>
            <person name="Robinson T."/>
            <person name="Song A."/>
            <person name="Song B.-B."/>
            <person name="Dinh H."/>
            <person name="Thornton R."/>
            <person name="Coyle M."/>
            <person name="Francisco L."/>
            <person name="Jackson L."/>
            <person name="Javaid M."/>
            <person name="Korchina V."/>
            <person name="Kovar C."/>
            <person name="Mata R."/>
            <person name="Mathew T."/>
            <person name="Ngo R."/>
            <person name="Nguyen L."/>
            <person name="Nguyen N."/>
            <person name="Okwuonu G."/>
            <person name="Ongeri F."/>
            <person name="Pham C."/>
            <person name="Simmons D."/>
            <person name="Wilczek-Boney K."/>
            <person name="Hale W."/>
            <person name="Jakkamsetti A."/>
            <person name="Pham P."/>
            <person name="Ruth R."/>
            <person name="San Lucas F."/>
            <person name="Warren J."/>
            <person name="Zhang J."/>
            <person name="Zhao Z."/>
            <person name="Zhou C."/>
            <person name="Zhu D."/>
            <person name="Lee S."/>
            <person name="Bess C."/>
            <person name="Blankenburg K."/>
            <person name="Forbes L."/>
            <person name="Fu Q."/>
            <person name="Gubbala S."/>
            <person name="Hirani K."/>
            <person name="Jayaseelan J.C."/>
            <person name="Lara F."/>
            <person name="Munidasa M."/>
            <person name="Palculict T."/>
            <person name="Patil S."/>
            <person name="Pu L.-L."/>
            <person name="Saada N."/>
            <person name="Tang L."/>
            <person name="Weissenberger G."/>
            <person name="Zhu Y."/>
            <person name="Hemphill L."/>
            <person name="Shang Y."/>
            <person name="Youmans B."/>
            <person name="Ayvaz T."/>
            <person name="Ross M."/>
            <person name="Santibanez J."/>
            <person name="Aqrawi P."/>
            <person name="Gross S."/>
            <person name="Joshi V."/>
            <person name="Fowler G."/>
            <person name="Nazareth L."/>
            <person name="Reid J."/>
            <person name="Worley K."/>
            <person name="Petrosino J."/>
            <person name="Highlander S."/>
            <person name="Gibbs R."/>
        </authorList>
    </citation>
    <scope>NUCLEOTIDE SEQUENCE [LARGE SCALE GENOMIC DNA]</scope>
    <source>
        <strain evidence="1 2">SK405</strain>
    </source>
</reference>
<evidence type="ECO:0000313" key="2">
    <source>
        <dbReference type="Proteomes" id="UP000003857"/>
    </source>
</evidence>
<dbReference type="AlphaFoldDB" id="A0ABC9PC32"/>
<dbReference type="EMBL" id="AEWZ01000003">
    <property type="protein sequence ID" value="EGC24466.1"/>
    <property type="molecule type" value="Genomic_DNA"/>
</dbReference>
<protein>
    <submittedName>
        <fullName evidence="1">Esterase</fullName>
        <ecNumber evidence="1">3.1.1.-</ecNumber>
    </submittedName>
</protein>
<evidence type="ECO:0000313" key="1">
    <source>
        <dbReference type="EMBL" id="EGC24466.1"/>
    </source>
</evidence>
<dbReference type="InterPro" id="IPR029058">
    <property type="entry name" value="AB_hydrolase_fold"/>
</dbReference>
<proteinExistence type="predicted"/>
<dbReference type="Proteomes" id="UP000003857">
    <property type="component" value="Unassembled WGS sequence"/>
</dbReference>
<organism evidence="1 2">
    <name type="scientific">Streptococcus sanguinis SK405</name>
    <dbReference type="NCBI Taxonomy" id="888817"/>
    <lineage>
        <taxon>Bacteria</taxon>
        <taxon>Bacillati</taxon>
        <taxon>Bacillota</taxon>
        <taxon>Bacilli</taxon>
        <taxon>Lactobacillales</taxon>
        <taxon>Streptococcaceae</taxon>
        <taxon>Streptococcus</taxon>
    </lineage>
</organism>
<name>A0ABC9PC32_STRSA</name>
<dbReference type="EC" id="3.1.1.-" evidence="1"/>
<dbReference type="PANTHER" id="PTHR48098:SF1">
    <property type="entry name" value="DIACYLGLYCEROL ACYLTRANSFERASE_MYCOLYLTRANSFERASE AG85A"/>
    <property type="match status" value="1"/>
</dbReference>
<dbReference type="SUPFAM" id="SSF53474">
    <property type="entry name" value="alpha/beta-Hydrolases"/>
    <property type="match status" value="1"/>
</dbReference>
<dbReference type="InterPro" id="IPR000801">
    <property type="entry name" value="Esterase-like"/>
</dbReference>
<dbReference type="InterPro" id="IPR050583">
    <property type="entry name" value="Mycobacterial_A85_antigen"/>
</dbReference>
<dbReference type="Pfam" id="PF00756">
    <property type="entry name" value="Esterase"/>
    <property type="match status" value="1"/>
</dbReference>
<sequence length="290" mass="33631">MLWKCGKNLNTNTRKVGLRLFLVRKIEGEMRMAVMKIEYYSEALEMEWGVNVLYPDAARVDKPDDKDIPVLYLLHGMNGNHNSWLKRSNIERLVRSTNLIVVMPNTSNGWYTDTQYGFNYYEAIAEELPRVLKRFFPNMSDKREKNFIAGLSMGGYGAFKLALKSNRFSYAASLSGALSFLDARPDNAEMATPAYWRGVFGDYKDWTSSPHSLESIAKQSDKITKLWAWCGEEDFLYKANQKAVKNLQDLGLEITYSHSPGKHEWYYWEKQLENVLAWLPIDFQLEERLS</sequence>
<gene>
    <name evidence="1" type="primary">estA</name>
    <name evidence="1" type="ORF">HMPREF9390_1531</name>
</gene>
<dbReference type="PANTHER" id="PTHR48098">
    <property type="entry name" value="ENTEROCHELIN ESTERASE-RELATED"/>
    <property type="match status" value="1"/>
</dbReference>
<comment type="caution">
    <text evidence="1">The sequence shown here is derived from an EMBL/GenBank/DDBJ whole genome shotgun (WGS) entry which is preliminary data.</text>
</comment>
<dbReference type="GO" id="GO:0016787">
    <property type="term" value="F:hydrolase activity"/>
    <property type="evidence" value="ECO:0007669"/>
    <property type="project" value="UniProtKB-KW"/>
</dbReference>